<keyword evidence="4 8" id="KW-0808">Transferase</keyword>
<feature type="binding site" evidence="8">
    <location>
        <position position="139"/>
    </location>
    <ligand>
        <name>substrate</name>
    </ligand>
</feature>
<name>A0A3Q8CDI0_9LACO</name>
<dbReference type="AlphaFoldDB" id="A0A3Q8CDI0"/>
<dbReference type="GO" id="GO:0055129">
    <property type="term" value="P:L-proline biosynthetic process"/>
    <property type="evidence" value="ECO:0007669"/>
    <property type="project" value="UniProtKB-UniRule"/>
</dbReference>
<comment type="function">
    <text evidence="8">Catalyzes the transfer of a phosphate group to glutamate to form L-glutamate 5-phosphate.</text>
</comment>
<dbReference type="PIRSF" id="PIRSF000729">
    <property type="entry name" value="GK"/>
    <property type="match status" value="1"/>
</dbReference>
<keyword evidence="7 8" id="KW-0067">ATP-binding</keyword>
<dbReference type="SUPFAM" id="SSF53633">
    <property type="entry name" value="Carbamate kinase-like"/>
    <property type="match status" value="1"/>
</dbReference>
<keyword evidence="6 8" id="KW-0418">Kinase</keyword>
<dbReference type="NCBIfam" id="TIGR01027">
    <property type="entry name" value="proB"/>
    <property type="match status" value="1"/>
</dbReference>
<dbReference type="PROSITE" id="PS00902">
    <property type="entry name" value="GLUTAMATE_5_KINASE"/>
    <property type="match status" value="1"/>
</dbReference>
<dbReference type="Gene3D" id="3.40.1160.10">
    <property type="entry name" value="Acetylglutamate kinase-like"/>
    <property type="match status" value="1"/>
</dbReference>
<dbReference type="Pfam" id="PF00696">
    <property type="entry name" value="AA_kinase"/>
    <property type="match status" value="1"/>
</dbReference>
<keyword evidence="1 8" id="KW-0963">Cytoplasm</keyword>
<keyword evidence="3 8" id="KW-0641">Proline biosynthesis</keyword>
<dbReference type="PRINTS" id="PR00474">
    <property type="entry name" value="GLU5KINASE"/>
</dbReference>
<dbReference type="EMBL" id="CP018176">
    <property type="protein sequence ID" value="AUJ30815.1"/>
    <property type="molecule type" value="Genomic_DNA"/>
</dbReference>
<dbReference type="InterPro" id="IPR011529">
    <property type="entry name" value="Glu_5kinase"/>
</dbReference>
<dbReference type="CDD" id="cd04242">
    <property type="entry name" value="AAK_G5K_ProB"/>
    <property type="match status" value="1"/>
</dbReference>
<evidence type="ECO:0000313" key="11">
    <source>
        <dbReference type="Proteomes" id="UP000314960"/>
    </source>
</evidence>
<dbReference type="GO" id="GO:0004349">
    <property type="term" value="F:glutamate 5-kinase activity"/>
    <property type="evidence" value="ECO:0007669"/>
    <property type="project" value="UniProtKB-UniRule"/>
</dbReference>
<dbReference type="EC" id="2.7.2.11" evidence="8"/>
<comment type="subcellular location">
    <subcellularLocation>
        <location evidence="8">Cytoplasm</location>
    </subcellularLocation>
</comment>
<dbReference type="PANTHER" id="PTHR43654:SF1">
    <property type="entry name" value="ISOPENTENYL PHOSPHATE KINASE"/>
    <property type="match status" value="1"/>
</dbReference>
<dbReference type="PANTHER" id="PTHR43654">
    <property type="entry name" value="GLUTAMATE 5-KINASE"/>
    <property type="match status" value="1"/>
</dbReference>
<feature type="binding site" evidence="8">
    <location>
        <begin position="217"/>
        <end position="223"/>
    </location>
    <ligand>
        <name>ATP</name>
        <dbReference type="ChEBI" id="CHEBI:30616"/>
    </ligand>
</feature>
<dbReference type="InterPro" id="IPR001048">
    <property type="entry name" value="Asp/Glu/Uridylate_kinase"/>
</dbReference>
<evidence type="ECO:0000256" key="5">
    <source>
        <dbReference type="ARBA" id="ARBA00022741"/>
    </source>
</evidence>
<keyword evidence="5 8" id="KW-0547">Nucleotide-binding</keyword>
<dbReference type="KEGG" id="lhw:BSQ49_00925"/>
<feature type="binding site" evidence="8">
    <location>
        <begin position="175"/>
        <end position="176"/>
    </location>
    <ligand>
        <name>ATP</name>
        <dbReference type="ChEBI" id="CHEBI:30616"/>
    </ligand>
</feature>
<feature type="domain" description="Aspartate/glutamate/uridylate kinase" evidence="9">
    <location>
        <begin position="7"/>
        <end position="238"/>
    </location>
</feature>
<dbReference type="HAMAP" id="MF_00456">
    <property type="entry name" value="ProB"/>
    <property type="match status" value="1"/>
</dbReference>
<dbReference type="RefSeq" id="WP_141055570.1">
    <property type="nucleotide sequence ID" value="NZ_CP018176.1"/>
</dbReference>
<evidence type="ECO:0000259" key="9">
    <source>
        <dbReference type="Pfam" id="PF00696"/>
    </source>
</evidence>
<accession>A0A3Q8CDI0</accession>
<keyword evidence="2 8" id="KW-0028">Amino-acid biosynthesis</keyword>
<dbReference type="UniPathway" id="UPA00098">
    <property type="reaction ID" value="UER00359"/>
</dbReference>
<feature type="binding site" evidence="8">
    <location>
        <position position="52"/>
    </location>
    <ligand>
        <name>substrate</name>
    </ligand>
</feature>
<reference evidence="10 11" key="1">
    <citation type="submission" date="2016-11" db="EMBL/GenBank/DDBJ databases">
        <title>Interaction between Lactobacillus species and yeast in water kefir.</title>
        <authorList>
            <person name="Behr J."/>
            <person name="Xu D."/>
            <person name="Vogel R.F."/>
        </authorList>
    </citation>
    <scope>NUCLEOTIDE SEQUENCE [LARGE SCALE GENOMIC DNA]</scope>
    <source>
        <strain evidence="10 11">TMW 1.1822</strain>
    </source>
</reference>
<dbReference type="GO" id="GO:0005524">
    <property type="term" value="F:ATP binding"/>
    <property type="evidence" value="ECO:0007669"/>
    <property type="project" value="UniProtKB-KW"/>
</dbReference>
<proteinExistence type="inferred from homology"/>
<dbReference type="InterPro" id="IPR001057">
    <property type="entry name" value="Glu/AcGlu_kinase"/>
</dbReference>
<evidence type="ECO:0000256" key="4">
    <source>
        <dbReference type="ARBA" id="ARBA00022679"/>
    </source>
</evidence>
<gene>
    <name evidence="8" type="primary">proB</name>
    <name evidence="10" type="ORF">BSQ49_00925</name>
</gene>
<feature type="binding site" evidence="8">
    <location>
        <position position="155"/>
    </location>
    <ligand>
        <name>substrate</name>
    </ligand>
</feature>
<evidence type="ECO:0000256" key="2">
    <source>
        <dbReference type="ARBA" id="ARBA00022605"/>
    </source>
</evidence>
<evidence type="ECO:0000256" key="8">
    <source>
        <dbReference type="HAMAP-Rule" id="MF_00456"/>
    </source>
</evidence>
<evidence type="ECO:0000256" key="7">
    <source>
        <dbReference type="ARBA" id="ARBA00022840"/>
    </source>
</evidence>
<evidence type="ECO:0000256" key="6">
    <source>
        <dbReference type="ARBA" id="ARBA00022777"/>
    </source>
</evidence>
<dbReference type="InterPro" id="IPR019797">
    <property type="entry name" value="Glutamate_5-kinase_CS"/>
</dbReference>
<protein>
    <recommendedName>
        <fullName evidence="8">Glutamate 5-kinase</fullName>
        <ecNumber evidence="8">2.7.2.11</ecNumber>
    </recommendedName>
    <alternativeName>
        <fullName evidence="8">Gamma-glutamyl kinase</fullName>
        <shortName evidence="8">GK</shortName>
    </alternativeName>
</protein>
<dbReference type="InterPro" id="IPR036393">
    <property type="entry name" value="AceGlu_kinase-like_sf"/>
</dbReference>
<evidence type="ECO:0000256" key="3">
    <source>
        <dbReference type="ARBA" id="ARBA00022650"/>
    </source>
</evidence>
<sequence length="270" mass="29825">MRRIKAQRIVVKVGTSTLTYPNGKLNLQAIDQLCYSLSGLVNENKEVVLVSSGAIGVGLGQLGMKERPSAIPEQQALAAIGQTQLMTVYQQRFAVYGQKIGQILLTHDVMDYPTSRENVLNTFENLLRLKVIPIVNENDTVAVDELDHHTKFGDNDQLSAIVATSIDADLLIMLSDIDGFYDKNPRKFADAKLLHTINEINAKTFEKAGGRGTKFGTGGMTTKLKAAKRMLDANKAMILANGENPSIIFKILNGEQLGTLFINKDDYRWR</sequence>
<comment type="similarity">
    <text evidence="8">Belongs to the glutamate 5-kinase family.</text>
</comment>
<dbReference type="FunFam" id="3.40.1160.10:FF:000018">
    <property type="entry name" value="Glutamate 5-kinase"/>
    <property type="match status" value="1"/>
</dbReference>
<comment type="catalytic activity">
    <reaction evidence="8">
        <text>L-glutamate + ATP = L-glutamyl 5-phosphate + ADP</text>
        <dbReference type="Rhea" id="RHEA:14877"/>
        <dbReference type="ChEBI" id="CHEBI:29985"/>
        <dbReference type="ChEBI" id="CHEBI:30616"/>
        <dbReference type="ChEBI" id="CHEBI:58274"/>
        <dbReference type="ChEBI" id="CHEBI:456216"/>
        <dbReference type="EC" id="2.7.2.11"/>
    </reaction>
</comment>
<comment type="pathway">
    <text evidence="8">Amino-acid biosynthesis; L-proline biosynthesis; L-glutamate 5-semialdehyde from L-glutamate: step 1/2.</text>
</comment>
<organism evidence="10 11">
    <name type="scientific">Liquorilactobacillus hordei</name>
    <dbReference type="NCBI Taxonomy" id="468911"/>
    <lineage>
        <taxon>Bacteria</taxon>
        <taxon>Bacillati</taxon>
        <taxon>Bacillota</taxon>
        <taxon>Bacilli</taxon>
        <taxon>Lactobacillales</taxon>
        <taxon>Lactobacillaceae</taxon>
        <taxon>Liquorilactobacillus</taxon>
    </lineage>
</organism>
<dbReference type="InterPro" id="IPR041739">
    <property type="entry name" value="G5K_ProB"/>
</dbReference>
<dbReference type="InterPro" id="IPR005715">
    <property type="entry name" value="Glu_5kinase/COase_Synthase"/>
</dbReference>
<dbReference type="GO" id="GO:0005829">
    <property type="term" value="C:cytosol"/>
    <property type="evidence" value="ECO:0007669"/>
    <property type="project" value="TreeGrafter"/>
</dbReference>
<evidence type="ECO:0000256" key="1">
    <source>
        <dbReference type="ARBA" id="ARBA00022490"/>
    </source>
</evidence>
<evidence type="ECO:0000313" key="10">
    <source>
        <dbReference type="EMBL" id="AUJ30815.1"/>
    </source>
</evidence>
<feature type="binding site" evidence="8">
    <location>
        <position position="12"/>
    </location>
    <ligand>
        <name>ATP</name>
        <dbReference type="ChEBI" id="CHEBI:30616"/>
    </ligand>
</feature>
<dbReference type="Proteomes" id="UP000314960">
    <property type="component" value="Chromosome"/>
</dbReference>